<dbReference type="InterPro" id="IPR025502">
    <property type="entry name" value="TldD"/>
</dbReference>
<accession>A0A832GZK0</accession>
<dbReference type="PIRSF" id="PIRSF004919">
    <property type="entry name" value="TldD"/>
    <property type="match status" value="1"/>
</dbReference>
<dbReference type="Pfam" id="PF01523">
    <property type="entry name" value="PmbA_TldD_1st"/>
    <property type="match status" value="1"/>
</dbReference>
<feature type="domain" description="Metalloprotease TldD/E central" evidence="7">
    <location>
        <begin position="116"/>
        <end position="222"/>
    </location>
</feature>
<dbReference type="InterPro" id="IPR036059">
    <property type="entry name" value="TldD/PmbA_sf"/>
</dbReference>
<dbReference type="SUPFAM" id="SSF111283">
    <property type="entry name" value="Putative modulator of DNA gyrase, PmbA/TldD"/>
    <property type="match status" value="1"/>
</dbReference>
<comment type="caution">
    <text evidence="8">The sequence shown here is derived from an EMBL/GenBank/DDBJ whole genome shotgun (WGS) entry which is preliminary data.</text>
</comment>
<dbReference type="GO" id="GO:0006508">
    <property type="term" value="P:proteolysis"/>
    <property type="evidence" value="ECO:0007669"/>
    <property type="project" value="UniProtKB-KW"/>
</dbReference>
<organism evidence="8">
    <name type="scientific">Oscillatoriales cyanobacterium SpSt-402</name>
    <dbReference type="NCBI Taxonomy" id="2282168"/>
    <lineage>
        <taxon>Bacteria</taxon>
        <taxon>Bacillati</taxon>
        <taxon>Cyanobacteriota</taxon>
        <taxon>Cyanophyceae</taxon>
        <taxon>Oscillatoriophycideae</taxon>
        <taxon>Oscillatoriales</taxon>
    </lineage>
</organism>
<comment type="similarity">
    <text evidence="1">Belongs to the peptidase U62 family.</text>
</comment>
<dbReference type="InterPro" id="IPR002510">
    <property type="entry name" value="Metalloprtase-TldD/E_N"/>
</dbReference>
<evidence type="ECO:0000256" key="3">
    <source>
        <dbReference type="ARBA" id="ARBA00022801"/>
    </source>
</evidence>
<dbReference type="EMBL" id="DSRD01000094">
    <property type="protein sequence ID" value="HGW92939.1"/>
    <property type="molecule type" value="Genomic_DNA"/>
</dbReference>
<evidence type="ECO:0000313" key="8">
    <source>
        <dbReference type="EMBL" id="HGW92939.1"/>
    </source>
</evidence>
<dbReference type="InterPro" id="IPR045570">
    <property type="entry name" value="Metalloprtase-TldD/E_cen_dom"/>
</dbReference>
<name>A0A832GZK0_9CYAN</name>
<sequence>MATLPLNAKDLLTDLIARYRSQVDYLAVRLEAAEGTDILLRGNKTETLSEGISIGGHVRACHKGGWGFASFNQLETLEERIQEAIAAARLVGDEETILSAIEAVQDACTLPLTGTDPRQISLAQKKSLCQHYGEILRSVSPKIATISVRYGDSSQQVILATSEGTLLEQSWVDMEMRFAATARNGETVQTGRETTGSRKAYEDLLGLDAQVRSAAQRAVDSLALPPVKGNIYTVVIDPILTGLFVHEAFGHLSEADMTYENPDLLETMSLGRRFGPEDLQIFDGAAPPGHRGSYFYDDEGTPATTTQLIKDGVLVGRLHSRETAGKLDEAPTGNARCLNYHFPPIVRMTNTWIERGTTPVQDLFSGIREGVYARNWLGGMTNGEMFTFTAGEAWMIRDGEIAEPVRDVTLSGNAFKTLADIEAIGDDFFWDESGGCGKGGQGGLPVGCGGPSLRIHNVVVGGEATE</sequence>
<evidence type="ECO:0000256" key="2">
    <source>
        <dbReference type="ARBA" id="ARBA00022670"/>
    </source>
</evidence>
<evidence type="ECO:0000256" key="1">
    <source>
        <dbReference type="ARBA" id="ARBA00005836"/>
    </source>
</evidence>
<dbReference type="InterPro" id="IPR051463">
    <property type="entry name" value="Peptidase_U62_metallo"/>
</dbReference>
<dbReference type="GO" id="GO:0008237">
    <property type="term" value="F:metallopeptidase activity"/>
    <property type="evidence" value="ECO:0007669"/>
    <property type="project" value="UniProtKB-KW"/>
</dbReference>
<dbReference type="GO" id="GO:0005829">
    <property type="term" value="C:cytosol"/>
    <property type="evidence" value="ECO:0007669"/>
    <property type="project" value="TreeGrafter"/>
</dbReference>
<dbReference type="AlphaFoldDB" id="A0A832GZK0"/>
<feature type="domain" description="Metalloprotease TldD/E C-terminal" evidence="6">
    <location>
        <begin position="232"/>
        <end position="462"/>
    </location>
</feature>
<proteinExistence type="inferred from homology"/>
<evidence type="ECO:0000259" key="6">
    <source>
        <dbReference type="Pfam" id="PF19289"/>
    </source>
</evidence>
<dbReference type="InterPro" id="IPR045569">
    <property type="entry name" value="Metalloprtase-TldD/E_C"/>
</dbReference>
<dbReference type="PANTHER" id="PTHR30624:SF0">
    <property type="entry name" value="METALLOPROTEASE SLR0863"/>
    <property type="match status" value="1"/>
</dbReference>
<keyword evidence="2" id="KW-0645">Protease</keyword>
<dbReference type="PANTHER" id="PTHR30624">
    <property type="entry name" value="UNCHARACTERIZED PROTEIN TLDD AND PMBA"/>
    <property type="match status" value="1"/>
</dbReference>
<evidence type="ECO:0000259" key="7">
    <source>
        <dbReference type="Pfam" id="PF19290"/>
    </source>
</evidence>
<feature type="domain" description="Metalloprotease TldD/E N-terminal" evidence="5">
    <location>
        <begin position="28"/>
        <end position="88"/>
    </location>
</feature>
<dbReference type="FunFam" id="3.30.2290.10:FF:000003">
    <property type="entry name" value="Zinc-dependent protease, TldD/PmbA family"/>
    <property type="match status" value="1"/>
</dbReference>
<reference evidence="8" key="1">
    <citation type="journal article" date="2020" name="mSystems">
        <title>Genome- and Community-Level Interaction Insights into Carbon Utilization and Element Cycling Functions of Hydrothermarchaeota in Hydrothermal Sediment.</title>
        <authorList>
            <person name="Zhou Z."/>
            <person name="Liu Y."/>
            <person name="Xu W."/>
            <person name="Pan J."/>
            <person name="Luo Z.H."/>
            <person name="Li M."/>
        </authorList>
    </citation>
    <scope>NUCLEOTIDE SEQUENCE [LARGE SCALE GENOMIC DNA]</scope>
    <source>
        <strain evidence="8">SpSt-402</strain>
    </source>
</reference>
<dbReference type="Gene3D" id="3.30.2290.10">
    <property type="entry name" value="PmbA/TldD superfamily"/>
    <property type="match status" value="1"/>
</dbReference>
<evidence type="ECO:0000256" key="4">
    <source>
        <dbReference type="ARBA" id="ARBA00023049"/>
    </source>
</evidence>
<protein>
    <submittedName>
        <fullName evidence="8">TldD/PmbA family protein</fullName>
    </submittedName>
</protein>
<dbReference type="Pfam" id="PF19290">
    <property type="entry name" value="PmbA_TldD_2nd"/>
    <property type="match status" value="1"/>
</dbReference>
<keyword evidence="4" id="KW-0482">Metalloprotease</keyword>
<dbReference type="Pfam" id="PF19289">
    <property type="entry name" value="PmbA_TldD_3rd"/>
    <property type="match status" value="1"/>
</dbReference>
<keyword evidence="3" id="KW-0378">Hydrolase</keyword>
<evidence type="ECO:0000259" key="5">
    <source>
        <dbReference type="Pfam" id="PF01523"/>
    </source>
</evidence>
<gene>
    <name evidence="8" type="ORF">ENR47_01450</name>
</gene>
<dbReference type="InterPro" id="IPR035068">
    <property type="entry name" value="TldD/PmbA_N"/>
</dbReference>